<protein>
    <submittedName>
        <fullName evidence="1">Uncharacterized protein</fullName>
    </submittedName>
</protein>
<organism evidence="1">
    <name type="scientific">Anguilla anguilla</name>
    <name type="common">European freshwater eel</name>
    <name type="synonym">Muraena anguilla</name>
    <dbReference type="NCBI Taxonomy" id="7936"/>
    <lineage>
        <taxon>Eukaryota</taxon>
        <taxon>Metazoa</taxon>
        <taxon>Chordata</taxon>
        <taxon>Craniata</taxon>
        <taxon>Vertebrata</taxon>
        <taxon>Euteleostomi</taxon>
        <taxon>Actinopterygii</taxon>
        <taxon>Neopterygii</taxon>
        <taxon>Teleostei</taxon>
        <taxon>Anguilliformes</taxon>
        <taxon>Anguillidae</taxon>
        <taxon>Anguilla</taxon>
    </lineage>
</organism>
<reference evidence="1" key="1">
    <citation type="submission" date="2014-11" db="EMBL/GenBank/DDBJ databases">
        <authorList>
            <person name="Amaro Gonzalez C."/>
        </authorList>
    </citation>
    <scope>NUCLEOTIDE SEQUENCE</scope>
</reference>
<sequence>MKHGTNQQTLQTYLEWILMAVP</sequence>
<name>A0A0E9PHG1_ANGAN</name>
<reference evidence="1" key="2">
    <citation type="journal article" date="2015" name="Fish Shellfish Immunol.">
        <title>Early steps in the European eel (Anguilla anguilla)-Vibrio vulnificus interaction in the gills: Role of the RtxA13 toxin.</title>
        <authorList>
            <person name="Callol A."/>
            <person name="Pajuelo D."/>
            <person name="Ebbesson L."/>
            <person name="Teles M."/>
            <person name="MacKenzie S."/>
            <person name="Amaro C."/>
        </authorList>
    </citation>
    <scope>NUCLEOTIDE SEQUENCE</scope>
</reference>
<accession>A0A0E9PHG1</accession>
<evidence type="ECO:0000313" key="1">
    <source>
        <dbReference type="EMBL" id="JAH03969.1"/>
    </source>
</evidence>
<dbReference type="EMBL" id="GBXM01104608">
    <property type="protein sequence ID" value="JAH03969.1"/>
    <property type="molecule type" value="Transcribed_RNA"/>
</dbReference>
<dbReference type="AlphaFoldDB" id="A0A0E9PHG1"/>
<proteinExistence type="predicted"/>